<feature type="region of interest" description="Disordered" evidence="1">
    <location>
        <begin position="69"/>
        <end position="92"/>
    </location>
</feature>
<dbReference type="Proteomes" id="UP000510647">
    <property type="component" value="Chromosome 4"/>
</dbReference>
<evidence type="ECO:0000313" key="2">
    <source>
        <dbReference type="EMBL" id="QLQ80410.1"/>
    </source>
</evidence>
<sequence>MTTVLRLKETNRPGPTADLSEHTYGRRVAIRKWFHNLYREKPDEKFDGDECISLEEAESLVMVPSFNLTSGQTTTESSRSASPEKKQTHSHRDKIREFKMHLKIKLSHFKHRHSRGVAGNGNVEKDVKNDADKADADKADLCVQKLFVEQNENDQMDGKAKSSADDGTDVLAEISTSKTCEDRGNEHAEDSADQELAGATSAPASAPTSLPLEGTCRTKRLSNDDRNIASIKRPCSSKAVGPSPSDESSEDTSDANQLEQSSMEKTPSACLAKSPISSESESAQHAQAAADTQPIVDSSSESYETTSDSMEDSDDFSSSEDVSSADEPSTIEDHVVQPVEEACISPIASEKIYTIPTFRKKVGTLNVANIVKSVREGTLNQDKLIEIANKGLDGHGDLTFRNKEFYDDPTSPSINENEKIDDKKPAKELRSSMKDNSKPTKKNQKPGSVKFDKFSCLIVYERSVNANPSRTKETTKEPTSLNACEGTVRLNKKSQSSMQGQKGTGTKSILRVKTNLRAKEENRRANACDRVGVDSFMDLFEHFENKKQMEEYLLPGAREGQLNNYFSENFFPEILEDITITTSANSEFSRSRRATESNIGRKLGPLPRNWTSSKDKKK</sequence>
<feature type="compositionally biased region" description="Acidic residues" evidence="1">
    <location>
        <begin position="309"/>
        <end position="318"/>
    </location>
</feature>
<organism evidence="2 3">
    <name type="scientific">Torulaspora globosa</name>
    <dbReference type="NCBI Taxonomy" id="48254"/>
    <lineage>
        <taxon>Eukaryota</taxon>
        <taxon>Fungi</taxon>
        <taxon>Dikarya</taxon>
        <taxon>Ascomycota</taxon>
        <taxon>Saccharomycotina</taxon>
        <taxon>Saccharomycetes</taxon>
        <taxon>Saccharomycetales</taxon>
        <taxon>Saccharomycetaceae</taxon>
        <taxon>Torulaspora</taxon>
    </lineage>
</organism>
<dbReference type="AlphaFoldDB" id="A0A7H9HSS8"/>
<feature type="compositionally biased region" description="Basic and acidic residues" evidence="1">
    <location>
        <begin position="179"/>
        <end position="190"/>
    </location>
</feature>
<reference evidence="2 3" key="1">
    <citation type="submission" date="2020-06" db="EMBL/GenBank/DDBJ databases">
        <title>The yeast mating-type switching endonuclease HO is a domesticated member of an unorthodox homing genetic element family.</title>
        <authorList>
            <person name="Coughlan A.Y."/>
            <person name="Lombardi L."/>
            <person name="Braun-Galleani S."/>
            <person name="Martos A.R."/>
            <person name="Galeote V."/>
            <person name="Bigey F."/>
            <person name="Dequin S."/>
            <person name="Byrne K.P."/>
            <person name="Wolfe K.H."/>
        </authorList>
    </citation>
    <scope>NUCLEOTIDE SEQUENCE [LARGE SCALE GENOMIC DNA]</scope>
    <source>
        <strain evidence="2 3">CBS2947</strain>
    </source>
</reference>
<evidence type="ECO:0000313" key="3">
    <source>
        <dbReference type="Proteomes" id="UP000510647"/>
    </source>
</evidence>
<feature type="compositionally biased region" description="Low complexity" evidence="1">
    <location>
        <begin position="277"/>
        <end position="290"/>
    </location>
</feature>
<evidence type="ECO:0000256" key="1">
    <source>
        <dbReference type="SAM" id="MobiDB-lite"/>
    </source>
</evidence>
<feature type="compositionally biased region" description="Polar residues" evidence="1">
    <location>
        <begin position="255"/>
        <end position="265"/>
    </location>
</feature>
<feature type="region of interest" description="Disordered" evidence="1">
    <location>
        <begin position="585"/>
        <end position="618"/>
    </location>
</feature>
<feature type="compositionally biased region" description="Polar residues" evidence="1">
    <location>
        <begin position="69"/>
        <end position="81"/>
    </location>
</feature>
<feature type="compositionally biased region" description="Low complexity" evidence="1">
    <location>
        <begin position="319"/>
        <end position="328"/>
    </location>
</feature>
<accession>A0A7H9HSS8</accession>
<keyword evidence="3" id="KW-1185">Reference proteome</keyword>
<gene>
    <name evidence="2" type="ORF">HG537_0D04110</name>
</gene>
<feature type="compositionally biased region" description="Basic and acidic residues" evidence="1">
    <location>
        <begin position="416"/>
        <end position="438"/>
    </location>
</feature>
<feature type="region of interest" description="Disordered" evidence="1">
    <location>
        <begin position="173"/>
        <end position="338"/>
    </location>
</feature>
<proteinExistence type="predicted"/>
<protein>
    <submittedName>
        <fullName evidence="2">Uncharacterized protein</fullName>
    </submittedName>
</protein>
<name>A0A7H9HSS8_9SACH</name>
<feature type="compositionally biased region" description="Low complexity" evidence="1">
    <location>
        <begin position="297"/>
        <end position="308"/>
    </location>
</feature>
<feature type="region of interest" description="Disordered" evidence="1">
    <location>
        <begin position="1"/>
        <end position="20"/>
    </location>
</feature>
<dbReference type="EMBL" id="CP059270">
    <property type="protein sequence ID" value="QLQ80410.1"/>
    <property type="molecule type" value="Genomic_DNA"/>
</dbReference>
<feature type="compositionally biased region" description="Basic and acidic residues" evidence="1">
    <location>
        <begin position="1"/>
        <end position="11"/>
    </location>
</feature>
<feature type="region of interest" description="Disordered" evidence="1">
    <location>
        <begin position="403"/>
        <end position="448"/>
    </location>
</feature>
<dbReference type="OrthoDB" id="4035955at2759"/>
<feature type="compositionally biased region" description="Low complexity" evidence="1">
    <location>
        <begin position="196"/>
        <end position="212"/>
    </location>
</feature>